<dbReference type="SUPFAM" id="SSF54427">
    <property type="entry name" value="NTF2-like"/>
    <property type="match status" value="2"/>
</dbReference>
<feature type="domain" description="Nuclear transport factor 2" evidence="1">
    <location>
        <begin position="271"/>
        <end position="378"/>
    </location>
</feature>
<dbReference type="AlphaFoldDB" id="A0AAD9JRR0"/>
<name>A0AAD9JRR0_9ANNE</name>
<evidence type="ECO:0000313" key="2">
    <source>
        <dbReference type="EMBL" id="KAK2157757.1"/>
    </source>
</evidence>
<dbReference type="Pfam" id="PF02136">
    <property type="entry name" value="NTF2"/>
    <property type="match status" value="2"/>
</dbReference>
<feature type="domain" description="Nuclear transport factor 2" evidence="1">
    <location>
        <begin position="161"/>
        <end position="223"/>
    </location>
</feature>
<evidence type="ECO:0000313" key="3">
    <source>
        <dbReference type="Proteomes" id="UP001208570"/>
    </source>
</evidence>
<evidence type="ECO:0000259" key="1">
    <source>
        <dbReference type="Pfam" id="PF02136"/>
    </source>
</evidence>
<dbReference type="EMBL" id="JAODUP010000185">
    <property type="protein sequence ID" value="KAK2157757.1"/>
    <property type="molecule type" value="Genomic_DNA"/>
</dbReference>
<dbReference type="InterPro" id="IPR032710">
    <property type="entry name" value="NTF2-like_dom_sf"/>
</dbReference>
<sequence>MTTAEDDTQVYMAIMPKTTWSDVAKKLEACLADISTWMSANMLKINEEKTELIIFNPKPKAVHHIGCLQNTGIRPDNFSARLRQRFPVWSSKHTDDTATESTEFFCQALQGTAPQYLEELVVPYQPTRSLRSESGALLAVPTTRGVTYAREAVLARNAEMYKKFNKGDLDGVSAAYTEKAVLYEHGENPVVGRQAIKASLGKLASTVKTMELEKLEFFEQFNDNTAYTLDFTKCLDSSGRTVARYKQYFTAFFLKPKTEMSAREAVIGRTNELYEMFNKGEADALADGYTENAMLYINGNNPIVGRQAIKKSFSELVSVVKTMELEKWEYFEQFNDNTAYTLSFTKCFDPSGVLRGRYKGCLLWRKIDGIWFIENDIFNELPK</sequence>
<comment type="caution">
    <text evidence="2">The sequence shown here is derived from an EMBL/GenBank/DDBJ whole genome shotgun (WGS) entry which is preliminary data.</text>
</comment>
<accession>A0AAD9JRR0</accession>
<keyword evidence="3" id="KW-1185">Reference proteome</keyword>
<dbReference type="InterPro" id="IPR002075">
    <property type="entry name" value="NTF2_dom"/>
</dbReference>
<dbReference type="Proteomes" id="UP001208570">
    <property type="component" value="Unassembled WGS sequence"/>
</dbReference>
<dbReference type="Gene3D" id="3.10.450.50">
    <property type="match status" value="2"/>
</dbReference>
<organism evidence="2 3">
    <name type="scientific">Paralvinella palmiformis</name>
    <dbReference type="NCBI Taxonomy" id="53620"/>
    <lineage>
        <taxon>Eukaryota</taxon>
        <taxon>Metazoa</taxon>
        <taxon>Spiralia</taxon>
        <taxon>Lophotrochozoa</taxon>
        <taxon>Annelida</taxon>
        <taxon>Polychaeta</taxon>
        <taxon>Sedentaria</taxon>
        <taxon>Canalipalpata</taxon>
        <taxon>Terebellida</taxon>
        <taxon>Terebelliformia</taxon>
        <taxon>Alvinellidae</taxon>
        <taxon>Paralvinella</taxon>
    </lineage>
</organism>
<protein>
    <recommendedName>
        <fullName evidence="1">Nuclear transport factor 2 domain-containing protein</fullName>
    </recommendedName>
</protein>
<reference evidence="2" key="1">
    <citation type="journal article" date="2023" name="Mol. Biol. Evol.">
        <title>Third-Generation Sequencing Reveals the Adaptive Role of the Epigenome in Three Deep-Sea Polychaetes.</title>
        <authorList>
            <person name="Perez M."/>
            <person name="Aroh O."/>
            <person name="Sun Y."/>
            <person name="Lan Y."/>
            <person name="Juniper S.K."/>
            <person name="Young C.R."/>
            <person name="Angers B."/>
            <person name="Qian P.Y."/>
        </authorList>
    </citation>
    <scope>NUCLEOTIDE SEQUENCE</scope>
    <source>
        <strain evidence="2">P08H-3</strain>
    </source>
</reference>
<proteinExistence type="predicted"/>
<gene>
    <name evidence="2" type="ORF">LSH36_185g05015</name>
</gene>